<feature type="non-terminal residue" evidence="2">
    <location>
        <position position="170"/>
    </location>
</feature>
<name>X1PJB0_9ZZZZ</name>
<dbReference type="InterPro" id="IPR025272">
    <property type="entry name" value="SocA_Panacea"/>
</dbReference>
<sequence>MESKVRAAILTVLEEMETPVHRTKLVKLIYLAENLFYEHFGGTITGLGYMWDEYGPNAISNAIIAEATKLVEEDFVCMKTGTSMYGTENYRYSLGPKKADIAESLLEPIERQVLLDTVKRYRNYSVTQIVAASKRTTPFKKAHQYRVLQMDQSSEYASLVETLKKDAQFT</sequence>
<gene>
    <name evidence="2" type="ORF">S06H3_51788</name>
</gene>
<dbReference type="EMBL" id="BARV01032889">
    <property type="protein sequence ID" value="GAI39125.1"/>
    <property type="molecule type" value="Genomic_DNA"/>
</dbReference>
<comment type="caution">
    <text evidence="2">The sequence shown here is derived from an EMBL/GenBank/DDBJ whole genome shotgun (WGS) entry which is preliminary data.</text>
</comment>
<dbReference type="Pfam" id="PF13274">
    <property type="entry name" value="SocA_Panacea"/>
    <property type="match status" value="1"/>
</dbReference>
<protein>
    <recommendedName>
        <fullName evidence="1">Antitoxin SocA-like Panacea domain-containing protein</fullName>
    </recommendedName>
</protein>
<dbReference type="AlphaFoldDB" id="X1PJB0"/>
<evidence type="ECO:0000313" key="2">
    <source>
        <dbReference type="EMBL" id="GAI39125.1"/>
    </source>
</evidence>
<accession>X1PJB0</accession>
<proteinExistence type="predicted"/>
<reference evidence="2" key="1">
    <citation type="journal article" date="2014" name="Front. Microbiol.">
        <title>High frequency of phylogenetically diverse reductive dehalogenase-homologous genes in deep subseafloor sedimentary metagenomes.</title>
        <authorList>
            <person name="Kawai M."/>
            <person name="Futagami T."/>
            <person name="Toyoda A."/>
            <person name="Takaki Y."/>
            <person name="Nishi S."/>
            <person name="Hori S."/>
            <person name="Arai W."/>
            <person name="Tsubouchi T."/>
            <person name="Morono Y."/>
            <person name="Uchiyama I."/>
            <person name="Ito T."/>
            <person name="Fujiyama A."/>
            <person name="Inagaki F."/>
            <person name="Takami H."/>
        </authorList>
    </citation>
    <scope>NUCLEOTIDE SEQUENCE</scope>
    <source>
        <strain evidence="2">Expedition CK06-06</strain>
    </source>
</reference>
<feature type="domain" description="Antitoxin SocA-like Panacea" evidence="1">
    <location>
        <begin position="25"/>
        <end position="136"/>
    </location>
</feature>
<evidence type="ECO:0000259" key="1">
    <source>
        <dbReference type="Pfam" id="PF13274"/>
    </source>
</evidence>
<organism evidence="2">
    <name type="scientific">marine sediment metagenome</name>
    <dbReference type="NCBI Taxonomy" id="412755"/>
    <lineage>
        <taxon>unclassified sequences</taxon>
        <taxon>metagenomes</taxon>
        <taxon>ecological metagenomes</taxon>
    </lineage>
</organism>